<feature type="transmembrane region" description="Helical" evidence="1">
    <location>
        <begin position="94"/>
        <end position="119"/>
    </location>
</feature>
<feature type="transmembrane region" description="Helical" evidence="1">
    <location>
        <begin position="7"/>
        <end position="31"/>
    </location>
</feature>
<reference evidence="3" key="1">
    <citation type="submission" date="2016-11" db="UniProtKB">
        <authorList>
            <consortium name="WormBaseParasite"/>
        </authorList>
    </citation>
    <scope>IDENTIFICATION</scope>
</reference>
<organism evidence="2 3">
    <name type="scientific">Steinernema glaseri</name>
    <dbReference type="NCBI Taxonomy" id="37863"/>
    <lineage>
        <taxon>Eukaryota</taxon>
        <taxon>Metazoa</taxon>
        <taxon>Ecdysozoa</taxon>
        <taxon>Nematoda</taxon>
        <taxon>Chromadorea</taxon>
        <taxon>Rhabditida</taxon>
        <taxon>Tylenchina</taxon>
        <taxon>Panagrolaimomorpha</taxon>
        <taxon>Strongyloidoidea</taxon>
        <taxon>Steinernematidae</taxon>
        <taxon>Steinernema</taxon>
    </lineage>
</organism>
<dbReference type="Proteomes" id="UP000095287">
    <property type="component" value="Unplaced"/>
</dbReference>
<evidence type="ECO:0000313" key="2">
    <source>
        <dbReference type="Proteomes" id="UP000095287"/>
    </source>
</evidence>
<keyword evidence="1" id="KW-0812">Transmembrane</keyword>
<dbReference type="InterPro" id="IPR019422">
    <property type="entry name" value="7TM_GPCR_serpentine_rcpt_Srh"/>
</dbReference>
<proteinExistence type="predicted"/>
<feature type="transmembrane region" description="Helical" evidence="1">
    <location>
        <begin position="147"/>
        <end position="172"/>
    </location>
</feature>
<evidence type="ECO:0000256" key="1">
    <source>
        <dbReference type="SAM" id="Phobius"/>
    </source>
</evidence>
<accession>A0A1I8AAV8</accession>
<dbReference type="WBParaSite" id="L893_g3573.t1">
    <property type="protein sequence ID" value="L893_g3573.t1"/>
    <property type="gene ID" value="L893_g3573"/>
</dbReference>
<dbReference type="AlphaFoldDB" id="A0A1I8AAV8"/>
<sequence length="285" mass="33130">MEALPYFILNVMIWNLLANIFAAIIHIHPLFPAECFHADGPIGLFPKNEYANQILFVIVFLCILNCAFALSFTFPYRYFVFVYSAHLVKTKMQWIFFGCICVHIVFCTMFCVIASFFFLSYDEYRLKKELPFRDGVFCYWSHGWRKYLTMLGLLGTFVFTLFIKVFFASLLWRHLNKMKTSLGKNTVELHRKFLHYLVLVTVVHLVFGGLPVVLCILCALFPYISYTEELTMFGIFVLVNHGTIYAVASIVTFKPYHIASRRVLRRLFAPHPAVHVIKVSSSMHP</sequence>
<evidence type="ECO:0000313" key="3">
    <source>
        <dbReference type="WBParaSite" id="L893_g3573.t1"/>
    </source>
</evidence>
<feature type="transmembrane region" description="Helical" evidence="1">
    <location>
        <begin position="230"/>
        <end position="253"/>
    </location>
</feature>
<protein>
    <submittedName>
        <fullName evidence="3">G_PROTEIN_RECEP_F1_2 domain-containing protein</fullName>
    </submittedName>
</protein>
<dbReference type="Pfam" id="PF10318">
    <property type="entry name" value="7TM_GPCR_Srh"/>
    <property type="match status" value="1"/>
</dbReference>
<feature type="transmembrane region" description="Helical" evidence="1">
    <location>
        <begin position="193"/>
        <end position="224"/>
    </location>
</feature>
<name>A0A1I8AAV8_9BILA</name>
<keyword evidence="1" id="KW-1133">Transmembrane helix</keyword>
<feature type="transmembrane region" description="Helical" evidence="1">
    <location>
        <begin position="51"/>
        <end position="74"/>
    </location>
</feature>
<keyword evidence="2" id="KW-1185">Reference proteome</keyword>
<keyword evidence="1" id="KW-0472">Membrane</keyword>